<comment type="similarity">
    <text evidence="1 3">Belongs to the short-chain dehydrogenases/reductases (SDR) family.</text>
</comment>
<dbReference type="InterPro" id="IPR020904">
    <property type="entry name" value="Sc_DH/Rdtase_CS"/>
</dbReference>
<proteinExistence type="inferred from homology"/>
<organism evidence="4 5">
    <name type="scientific">Aggregatimonas sangjinii</name>
    <dbReference type="NCBI Taxonomy" id="2583587"/>
    <lineage>
        <taxon>Bacteria</taxon>
        <taxon>Pseudomonadati</taxon>
        <taxon>Bacteroidota</taxon>
        <taxon>Flavobacteriia</taxon>
        <taxon>Flavobacteriales</taxon>
        <taxon>Flavobacteriaceae</taxon>
        <taxon>Aggregatimonas</taxon>
    </lineage>
</organism>
<dbReference type="PANTHER" id="PTHR43976:SF16">
    <property type="entry name" value="SHORT-CHAIN DEHYDROGENASE_REDUCTASE FAMILY PROTEIN"/>
    <property type="match status" value="1"/>
</dbReference>
<dbReference type="RefSeq" id="WP_138854048.1">
    <property type="nucleotide sequence ID" value="NZ_CP040710.1"/>
</dbReference>
<evidence type="ECO:0000256" key="2">
    <source>
        <dbReference type="ARBA" id="ARBA00023002"/>
    </source>
</evidence>
<keyword evidence="5" id="KW-1185">Reference proteome</keyword>
<dbReference type="Proteomes" id="UP000310017">
    <property type="component" value="Chromosome"/>
</dbReference>
<dbReference type="EMBL" id="CP040710">
    <property type="protein sequence ID" value="QCX01711.1"/>
    <property type="molecule type" value="Genomic_DNA"/>
</dbReference>
<dbReference type="PROSITE" id="PS00061">
    <property type="entry name" value="ADH_SHORT"/>
    <property type="match status" value="1"/>
</dbReference>
<dbReference type="OrthoDB" id="1235794at2"/>
<dbReference type="InterPro" id="IPR036291">
    <property type="entry name" value="NAD(P)-bd_dom_sf"/>
</dbReference>
<dbReference type="Pfam" id="PF00106">
    <property type="entry name" value="adh_short"/>
    <property type="match status" value="1"/>
</dbReference>
<dbReference type="PRINTS" id="PR00081">
    <property type="entry name" value="GDHRDH"/>
</dbReference>
<protein>
    <submittedName>
        <fullName evidence="4">SDR family oxidoreductase</fullName>
    </submittedName>
</protein>
<gene>
    <name evidence="4" type="ORF">FGM00_16915</name>
</gene>
<dbReference type="InterPro" id="IPR002347">
    <property type="entry name" value="SDR_fam"/>
</dbReference>
<dbReference type="CDD" id="cd05374">
    <property type="entry name" value="17beta-HSD-like_SDR_c"/>
    <property type="match status" value="1"/>
</dbReference>
<dbReference type="Gene3D" id="3.40.50.720">
    <property type="entry name" value="NAD(P)-binding Rossmann-like Domain"/>
    <property type="match status" value="1"/>
</dbReference>
<reference evidence="4 5" key="1">
    <citation type="submission" date="2019-05" db="EMBL/GenBank/DDBJ databases">
        <title>Genome sequencing of F202Z8.</title>
        <authorList>
            <person name="Kwon Y.M."/>
        </authorList>
    </citation>
    <scope>NUCLEOTIDE SEQUENCE [LARGE SCALE GENOMIC DNA]</scope>
    <source>
        <strain evidence="4 5">F202Z8</strain>
    </source>
</reference>
<dbReference type="KEGG" id="asag:FGM00_16915"/>
<name>A0A5B7SXY1_9FLAO</name>
<evidence type="ECO:0000256" key="3">
    <source>
        <dbReference type="RuleBase" id="RU000363"/>
    </source>
</evidence>
<evidence type="ECO:0000313" key="5">
    <source>
        <dbReference type="Proteomes" id="UP000310017"/>
    </source>
</evidence>
<evidence type="ECO:0000256" key="1">
    <source>
        <dbReference type="ARBA" id="ARBA00006484"/>
    </source>
</evidence>
<sequence length="266" mass="29911">MQKTILITGASSGFGLLTANLLRQQGHQVYGTSRNPKWHQTDFELLEMDVQDIVSIQNVVSRIIAEKGQIDVLINNAGTLLYGALEEASEDEIRHIYNVNVFGAIRVTHEVLPHMRKKRKGKIINVTSLAGLVETPTFGHYCASKHALEGYTKTLSHEIAPFDIQVALVKPGEYYTNIFEHAVFSENKIADYEFLREILNEQVEARISAEDNNSVEVAQLIGKLVEAKQMKLHNRIGKFSGLIPILNLFPGMLKQVVRKTYKLNTI</sequence>
<dbReference type="AlphaFoldDB" id="A0A5B7SXY1"/>
<keyword evidence="2" id="KW-0560">Oxidoreductase</keyword>
<dbReference type="PRINTS" id="PR00080">
    <property type="entry name" value="SDRFAMILY"/>
</dbReference>
<dbReference type="SUPFAM" id="SSF51735">
    <property type="entry name" value="NAD(P)-binding Rossmann-fold domains"/>
    <property type="match status" value="1"/>
</dbReference>
<evidence type="ECO:0000313" key="4">
    <source>
        <dbReference type="EMBL" id="QCX01711.1"/>
    </source>
</evidence>
<dbReference type="GO" id="GO:0016491">
    <property type="term" value="F:oxidoreductase activity"/>
    <property type="evidence" value="ECO:0007669"/>
    <property type="project" value="UniProtKB-KW"/>
</dbReference>
<accession>A0A5B7SXY1</accession>
<dbReference type="PANTHER" id="PTHR43976">
    <property type="entry name" value="SHORT CHAIN DEHYDROGENASE"/>
    <property type="match status" value="1"/>
</dbReference>
<dbReference type="InterPro" id="IPR051911">
    <property type="entry name" value="SDR_oxidoreductase"/>
</dbReference>